<dbReference type="NCBIfam" id="NF002535">
    <property type="entry name" value="PRK02079.1"/>
    <property type="match status" value="1"/>
</dbReference>
<organism evidence="5 7">
    <name type="scientific">Neptunomonas phycophila</name>
    <dbReference type="NCBI Taxonomy" id="1572645"/>
    <lineage>
        <taxon>Bacteria</taxon>
        <taxon>Pseudomonadati</taxon>
        <taxon>Pseudomonadota</taxon>
        <taxon>Gammaproteobacteria</taxon>
        <taxon>Oceanospirillales</taxon>
        <taxon>Oceanospirillaceae</taxon>
        <taxon>Neptunomonas</taxon>
    </lineage>
</organism>
<dbReference type="InterPro" id="IPR041881">
    <property type="entry name" value="PqqD_sf"/>
</dbReference>
<dbReference type="GO" id="GO:0018189">
    <property type="term" value="P:pyrroloquinoline quinone biosynthetic process"/>
    <property type="evidence" value="ECO:0007669"/>
    <property type="project" value="UniProtKB-UniRule"/>
</dbReference>
<sequence>MSELIDVDAIPELEAMFRFQWEEAQQAHVLLYPEGMVKLNGPAGEILSVVDAKRSVGDIINLLNAKYPDAGGVDDDVKAFMLDALAQHWIRWVAS</sequence>
<name>A0AAW7XH05_9GAMM</name>
<reference evidence="5" key="1">
    <citation type="submission" date="2023-07" db="EMBL/GenBank/DDBJ databases">
        <title>Genome content predicts the carbon catabolic preferences of heterotrophic bacteria.</title>
        <authorList>
            <person name="Gralka M."/>
        </authorList>
    </citation>
    <scope>NUCLEOTIDE SEQUENCE</scope>
    <source>
        <strain evidence="6">5G01</strain>
        <strain evidence="5">I2M16</strain>
    </source>
</reference>
<gene>
    <name evidence="4 5" type="primary">pqqD</name>
    <name evidence="5" type="ORF">Q4490_07985</name>
    <name evidence="6" type="ORF">Q8W30_07190</name>
</gene>
<proteinExistence type="inferred from homology"/>
<dbReference type="HAMAP" id="MF_00655">
    <property type="entry name" value="PQQ_syn_PqqD"/>
    <property type="match status" value="1"/>
</dbReference>
<dbReference type="AlphaFoldDB" id="A0AAW7XH05"/>
<evidence type="ECO:0000256" key="4">
    <source>
        <dbReference type="HAMAP-Rule" id="MF_00655"/>
    </source>
</evidence>
<dbReference type="EMBL" id="JAUOPG010000004">
    <property type="protein sequence ID" value="MDO6453501.1"/>
    <property type="molecule type" value="Genomic_DNA"/>
</dbReference>
<evidence type="ECO:0000313" key="6">
    <source>
        <dbReference type="EMBL" id="MDP2522357.1"/>
    </source>
</evidence>
<comment type="pathway">
    <text evidence="1 4">Cofactor biosynthesis; pyrroloquinoline quinone biosynthesis.</text>
</comment>
<evidence type="ECO:0000313" key="8">
    <source>
        <dbReference type="Proteomes" id="UP001177341"/>
    </source>
</evidence>
<evidence type="ECO:0000313" key="7">
    <source>
        <dbReference type="Proteomes" id="UP001169862"/>
    </source>
</evidence>
<evidence type="ECO:0000256" key="2">
    <source>
        <dbReference type="ARBA" id="ARBA00011741"/>
    </source>
</evidence>
<dbReference type="GO" id="GO:0048038">
    <property type="term" value="F:quinone binding"/>
    <property type="evidence" value="ECO:0007669"/>
    <property type="project" value="InterPro"/>
</dbReference>
<dbReference type="Proteomes" id="UP001177341">
    <property type="component" value="Unassembled WGS sequence"/>
</dbReference>
<comment type="subunit">
    <text evidence="2 4">Monomer. Interacts with PqqE.</text>
</comment>
<keyword evidence="3 4" id="KW-0884">PQQ biosynthesis</keyword>
<evidence type="ECO:0000256" key="3">
    <source>
        <dbReference type="ARBA" id="ARBA00022905"/>
    </source>
</evidence>
<accession>A0AAW7XH05</accession>
<dbReference type="InterPro" id="IPR022479">
    <property type="entry name" value="PqqD_bac"/>
</dbReference>
<dbReference type="NCBIfam" id="TIGR03859">
    <property type="entry name" value="PQQ_PqqD"/>
    <property type="match status" value="1"/>
</dbReference>
<dbReference type="InterPro" id="IPR008792">
    <property type="entry name" value="PQQD"/>
</dbReference>
<protein>
    <recommendedName>
        <fullName evidence="4">PqqA binding protein</fullName>
    </recommendedName>
    <alternativeName>
        <fullName evidence="4">Coenzyme PQQ synthesis protein D</fullName>
    </alternativeName>
    <alternativeName>
        <fullName evidence="4">Pyrroloquinoline quinone biosynthesis protein D</fullName>
    </alternativeName>
</protein>
<comment type="caution">
    <text evidence="5">The sequence shown here is derived from an EMBL/GenBank/DDBJ whole genome shotgun (WGS) entry which is preliminary data.</text>
</comment>
<dbReference type="GeneID" id="89457696"/>
<dbReference type="RefSeq" id="WP_075173180.1">
    <property type="nucleotide sequence ID" value="NZ_CAXHZV010000004.1"/>
</dbReference>
<dbReference type="Proteomes" id="UP001169862">
    <property type="component" value="Unassembled WGS sequence"/>
</dbReference>
<dbReference type="EMBL" id="JAUYVO010000004">
    <property type="protein sequence ID" value="MDP2522357.1"/>
    <property type="molecule type" value="Genomic_DNA"/>
</dbReference>
<evidence type="ECO:0000313" key="5">
    <source>
        <dbReference type="EMBL" id="MDO6453501.1"/>
    </source>
</evidence>
<keyword evidence="8" id="KW-1185">Reference proteome</keyword>
<comment type="similarity">
    <text evidence="4">Belongs to the PqqD family.</text>
</comment>
<comment type="function">
    <text evidence="4">Functions as a PqqA binding protein and presents PqqA to PqqE, in the pyrroloquinoline quinone (PQQ) biosynthetic pathway.</text>
</comment>
<dbReference type="Pfam" id="PF05402">
    <property type="entry name" value="PqqD"/>
    <property type="match status" value="1"/>
</dbReference>
<evidence type="ECO:0000256" key="1">
    <source>
        <dbReference type="ARBA" id="ARBA00004886"/>
    </source>
</evidence>
<dbReference type="Gene3D" id="1.10.10.1150">
    <property type="entry name" value="Coenzyme PQQ synthesis protein D (PqqD)"/>
    <property type="match status" value="1"/>
</dbReference>